<feature type="region of interest" description="Disordered" evidence="1">
    <location>
        <begin position="1"/>
        <end position="67"/>
    </location>
</feature>
<protein>
    <submittedName>
        <fullName evidence="2">Uncharacterized protein</fullName>
    </submittedName>
</protein>
<reference evidence="2 3" key="1">
    <citation type="journal article" date="2019" name="Int. J. Syst. Evol. Microbiol.">
        <title>The Global Catalogue of Microorganisms (GCM) 10K type strain sequencing project: providing services to taxonomists for standard genome sequencing and annotation.</title>
        <authorList>
            <consortium name="The Broad Institute Genomics Platform"/>
            <consortium name="The Broad Institute Genome Sequencing Center for Infectious Disease"/>
            <person name="Wu L."/>
            <person name="Ma J."/>
        </authorList>
    </citation>
    <scope>NUCLEOTIDE SEQUENCE [LARGE SCALE GENOMIC DNA]</scope>
    <source>
        <strain evidence="2 3">JCM 15591</strain>
    </source>
</reference>
<evidence type="ECO:0000313" key="3">
    <source>
        <dbReference type="Proteomes" id="UP001501475"/>
    </source>
</evidence>
<accession>A0ABN2L5A3</accession>
<name>A0ABN2L5A3_9MICO</name>
<keyword evidence="3" id="KW-1185">Reference proteome</keyword>
<dbReference type="EMBL" id="BAAAPN010000098">
    <property type="protein sequence ID" value="GAA1773159.1"/>
    <property type="molecule type" value="Genomic_DNA"/>
</dbReference>
<sequence length="67" mass="6756">MRLSASAASDDSEVISDQKLPQRTVAPIATSGSSTKAAPTAAGNNSHRGSEPYASGRRIGRSVTVGA</sequence>
<evidence type="ECO:0000256" key="1">
    <source>
        <dbReference type="SAM" id="MobiDB-lite"/>
    </source>
</evidence>
<feature type="compositionally biased region" description="Polar residues" evidence="1">
    <location>
        <begin position="30"/>
        <end position="47"/>
    </location>
</feature>
<organism evidence="2 3">
    <name type="scientific">Nostocoides vanveenii</name>
    <dbReference type="NCBI Taxonomy" id="330835"/>
    <lineage>
        <taxon>Bacteria</taxon>
        <taxon>Bacillati</taxon>
        <taxon>Actinomycetota</taxon>
        <taxon>Actinomycetes</taxon>
        <taxon>Micrococcales</taxon>
        <taxon>Intrasporangiaceae</taxon>
        <taxon>Nostocoides</taxon>
    </lineage>
</organism>
<comment type="caution">
    <text evidence="2">The sequence shown here is derived from an EMBL/GenBank/DDBJ whole genome shotgun (WGS) entry which is preliminary data.</text>
</comment>
<dbReference type="Proteomes" id="UP001501475">
    <property type="component" value="Unassembled WGS sequence"/>
</dbReference>
<proteinExistence type="predicted"/>
<gene>
    <name evidence="2" type="ORF">GCM10009810_32940</name>
</gene>
<evidence type="ECO:0000313" key="2">
    <source>
        <dbReference type="EMBL" id="GAA1773159.1"/>
    </source>
</evidence>